<gene>
    <name evidence="1" type="ORF">HANVADRAFT_2080</name>
</gene>
<dbReference type="EMBL" id="LXPE01000010">
    <property type="protein sequence ID" value="OBA27247.1"/>
    <property type="molecule type" value="Genomic_DNA"/>
</dbReference>
<evidence type="ECO:0008006" key="3">
    <source>
        <dbReference type="Google" id="ProtNLM"/>
    </source>
</evidence>
<name>A0A1B7TET9_9ASCO</name>
<evidence type="ECO:0000313" key="2">
    <source>
        <dbReference type="Proteomes" id="UP000092321"/>
    </source>
</evidence>
<dbReference type="Gene3D" id="3.40.50.1220">
    <property type="entry name" value="TPP-binding domain"/>
    <property type="match status" value="1"/>
</dbReference>
<dbReference type="SUPFAM" id="SSF52467">
    <property type="entry name" value="DHS-like NAD/FAD-binding domain"/>
    <property type="match status" value="1"/>
</dbReference>
<dbReference type="InterPro" id="IPR029035">
    <property type="entry name" value="DHS-like_NAD/FAD-binding_dom"/>
</dbReference>
<dbReference type="Proteomes" id="UP000092321">
    <property type="component" value="Unassembled WGS sequence"/>
</dbReference>
<organism evidence="1 2">
    <name type="scientific">Hanseniaspora valbyensis NRRL Y-1626</name>
    <dbReference type="NCBI Taxonomy" id="766949"/>
    <lineage>
        <taxon>Eukaryota</taxon>
        <taxon>Fungi</taxon>
        <taxon>Dikarya</taxon>
        <taxon>Ascomycota</taxon>
        <taxon>Saccharomycotina</taxon>
        <taxon>Saccharomycetes</taxon>
        <taxon>Saccharomycodales</taxon>
        <taxon>Saccharomycodaceae</taxon>
        <taxon>Hanseniaspora</taxon>
    </lineage>
</organism>
<keyword evidence="2" id="KW-1185">Reference proteome</keyword>
<reference evidence="2" key="1">
    <citation type="journal article" date="2016" name="Proc. Natl. Acad. Sci. U.S.A.">
        <title>Comparative genomics of biotechnologically important yeasts.</title>
        <authorList>
            <person name="Riley R."/>
            <person name="Haridas S."/>
            <person name="Wolfe K.H."/>
            <person name="Lopes M.R."/>
            <person name="Hittinger C.T."/>
            <person name="Goeker M."/>
            <person name="Salamov A.A."/>
            <person name="Wisecaver J.H."/>
            <person name="Long T.M."/>
            <person name="Calvey C.H."/>
            <person name="Aerts A.L."/>
            <person name="Barry K.W."/>
            <person name="Choi C."/>
            <person name="Clum A."/>
            <person name="Coughlan A.Y."/>
            <person name="Deshpande S."/>
            <person name="Douglass A.P."/>
            <person name="Hanson S.J."/>
            <person name="Klenk H.-P."/>
            <person name="LaButti K.M."/>
            <person name="Lapidus A."/>
            <person name="Lindquist E.A."/>
            <person name="Lipzen A.M."/>
            <person name="Meier-Kolthoff J.P."/>
            <person name="Ohm R.A."/>
            <person name="Otillar R.P."/>
            <person name="Pangilinan J.L."/>
            <person name="Peng Y."/>
            <person name="Rokas A."/>
            <person name="Rosa C.A."/>
            <person name="Scheuner C."/>
            <person name="Sibirny A.A."/>
            <person name="Slot J.C."/>
            <person name="Stielow J.B."/>
            <person name="Sun H."/>
            <person name="Kurtzman C.P."/>
            <person name="Blackwell M."/>
            <person name="Grigoriev I.V."/>
            <person name="Jeffries T.W."/>
        </authorList>
    </citation>
    <scope>NUCLEOTIDE SEQUENCE [LARGE SCALE GENOMIC DNA]</scope>
    <source>
        <strain evidence="2">NRRL Y-1626</strain>
    </source>
</reference>
<proteinExistence type="predicted"/>
<comment type="caution">
    <text evidence="1">The sequence shown here is derived from an EMBL/GenBank/DDBJ whole genome shotgun (WGS) entry which is preliminary data.</text>
</comment>
<feature type="non-terminal residue" evidence="1">
    <location>
        <position position="1"/>
    </location>
</feature>
<accession>A0A1B7TET9</accession>
<dbReference type="AlphaFoldDB" id="A0A1B7TET9"/>
<sequence>VEADILSSCDLLIICGTTLKIPGVKRIVKEFSKSIECKKDENGNGGAIIWMGNELPNQCIVDHVEFIDLVVLGDCQNFAKMTEPWFEKK</sequence>
<dbReference type="OrthoDB" id="2919105at2759"/>
<protein>
    <recommendedName>
        <fullName evidence="3">DHS-like NAD/FAD-binding domain-containing protein</fullName>
    </recommendedName>
</protein>
<evidence type="ECO:0000313" key="1">
    <source>
        <dbReference type="EMBL" id="OBA27247.1"/>
    </source>
</evidence>